<feature type="domain" description="Integrase catalytic" evidence="2">
    <location>
        <begin position="163"/>
        <end position="273"/>
    </location>
</feature>
<name>A0A164MZK2_9CRUS</name>
<dbReference type="PANTHER" id="PTHR37984:SF15">
    <property type="entry name" value="INTEGRASE CATALYTIC DOMAIN-CONTAINING PROTEIN"/>
    <property type="match status" value="1"/>
</dbReference>
<dbReference type="Gene3D" id="1.10.340.70">
    <property type="match status" value="1"/>
</dbReference>
<dbReference type="SUPFAM" id="SSF53098">
    <property type="entry name" value="Ribonuclease H-like"/>
    <property type="match status" value="1"/>
</dbReference>
<keyword evidence="4" id="KW-1185">Reference proteome</keyword>
<sequence length="440" mass="50204">TENKVADALSRHPVAGNDPSFPEVLRDVCNYHNYSKEELAAWQQGDSTIREPLLQLQGLRPDDGQSNETLDKFVLKNGVLYRKGDAHQRKFRLVVPSLLRRGILSNCHDTPDSGHFGIAKTTEKVSRNYWWPGLSLSVKSYVAACSFCQKNKSKTSTPVGKLHPIPPPTRMFSLIGIDHLGPFRLTTSGNRYLLVPIDYLSKWVIAKPVASTAAALIRTFLETEVIAQHGYPHRIITDRGTGFTAKLLQNQLQQWGINNSFITTEHHQSNGQITHATLAINTAKQESTKASPFEIVYGRQPEFPSERQFPWPPEDKESLQHFLHRVTRLRKKIQWRLVVQQRQVKERHDKKRKKSPQFSVGDTVLVARTLRFPQLTQKLLPKFIGPFQIAEKRSSLIYLVETLPAARKKMWHRFPAHVNQLKLFKTPNEVDWPSLGPTEA</sequence>
<feature type="non-terminal residue" evidence="3">
    <location>
        <position position="1"/>
    </location>
</feature>
<dbReference type="Pfam" id="PF17921">
    <property type="entry name" value="Integrase_H2C2"/>
    <property type="match status" value="1"/>
</dbReference>
<dbReference type="InterPro" id="IPR036397">
    <property type="entry name" value="RNaseH_sf"/>
</dbReference>
<evidence type="ECO:0000259" key="2">
    <source>
        <dbReference type="PROSITE" id="PS50994"/>
    </source>
</evidence>
<evidence type="ECO:0000313" key="3">
    <source>
        <dbReference type="EMBL" id="KZS05518.1"/>
    </source>
</evidence>
<evidence type="ECO:0000256" key="1">
    <source>
        <dbReference type="ARBA" id="ARBA00012493"/>
    </source>
</evidence>
<dbReference type="Pfam" id="PF00665">
    <property type="entry name" value="rve"/>
    <property type="match status" value="1"/>
</dbReference>
<organism evidence="3 4">
    <name type="scientific">Daphnia magna</name>
    <dbReference type="NCBI Taxonomy" id="35525"/>
    <lineage>
        <taxon>Eukaryota</taxon>
        <taxon>Metazoa</taxon>
        <taxon>Ecdysozoa</taxon>
        <taxon>Arthropoda</taxon>
        <taxon>Crustacea</taxon>
        <taxon>Branchiopoda</taxon>
        <taxon>Diplostraca</taxon>
        <taxon>Cladocera</taxon>
        <taxon>Anomopoda</taxon>
        <taxon>Daphniidae</taxon>
        <taxon>Daphnia</taxon>
    </lineage>
</organism>
<dbReference type="OrthoDB" id="6382106at2759"/>
<protein>
    <recommendedName>
        <fullName evidence="1">RNA-directed DNA polymerase</fullName>
        <ecNumber evidence="1">2.7.7.49</ecNumber>
    </recommendedName>
</protein>
<dbReference type="PANTHER" id="PTHR37984">
    <property type="entry name" value="PROTEIN CBG26694"/>
    <property type="match status" value="1"/>
</dbReference>
<dbReference type="GO" id="GO:0003964">
    <property type="term" value="F:RNA-directed DNA polymerase activity"/>
    <property type="evidence" value="ECO:0007669"/>
    <property type="project" value="UniProtKB-EC"/>
</dbReference>
<dbReference type="AlphaFoldDB" id="A0A164MZK2"/>
<proteinExistence type="predicted"/>
<dbReference type="EC" id="2.7.7.49" evidence="1"/>
<dbReference type="EMBL" id="LRGB01002913">
    <property type="protein sequence ID" value="KZS05518.1"/>
    <property type="molecule type" value="Genomic_DNA"/>
</dbReference>
<dbReference type="GO" id="GO:0015074">
    <property type="term" value="P:DNA integration"/>
    <property type="evidence" value="ECO:0007669"/>
    <property type="project" value="InterPro"/>
</dbReference>
<dbReference type="Gene3D" id="3.30.420.10">
    <property type="entry name" value="Ribonuclease H-like superfamily/Ribonuclease H"/>
    <property type="match status" value="1"/>
</dbReference>
<dbReference type="InterPro" id="IPR050951">
    <property type="entry name" value="Retrovirus_Pol_polyprotein"/>
</dbReference>
<gene>
    <name evidence="3" type="ORF">APZ42_031272</name>
</gene>
<dbReference type="GO" id="GO:0003676">
    <property type="term" value="F:nucleic acid binding"/>
    <property type="evidence" value="ECO:0007669"/>
    <property type="project" value="InterPro"/>
</dbReference>
<dbReference type="InterPro" id="IPR041588">
    <property type="entry name" value="Integrase_H2C2"/>
</dbReference>
<dbReference type="Proteomes" id="UP000076858">
    <property type="component" value="Unassembled WGS sequence"/>
</dbReference>
<dbReference type="InterPro" id="IPR001584">
    <property type="entry name" value="Integrase_cat-core"/>
</dbReference>
<dbReference type="PROSITE" id="PS50994">
    <property type="entry name" value="INTEGRASE"/>
    <property type="match status" value="1"/>
</dbReference>
<reference evidence="3 4" key="1">
    <citation type="submission" date="2016-03" db="EMBL/GenBank/DDBJ databases">
        <title>EvidentialGene: Evidence-directed Construction of Genes on Genomes.</title>
        <authorList>
            <person name="Gilbert D.G."/>
            <person name="Choi J.-H."/>
            <person name="Mockaitis K."/>
            <person name="Colbourne J."/>
            <person name="Pfrender M."/>
        </authorList>
    </citation>
    <scope>NUCLEOTIDE SEQUENCE [LARGE SCALE GENOMIC DNA]</scope>
    <source>
        <strain evidence="3 4">Xinb3</strain>
        <tissue evidence="3">Complete organism</tissue>
    </source>
</reference>
<dbReference type="FunFam" id="1.10.340.70:FF:000001">
    <property type="entry name" value="Retrovirus-related Pol polyprotein from transposon gypsy-like Protein"/>
    <property type="match status" value="1"/>
</dbReference>
<comment type="caution">
    <text evidence="3">The sequence shown here is derived from an EMBL/GenBank/DDBJ whole genome shotgun (WGS) entry which is preliminary data.</text>
</comment>
<accession>A0A164MZK2</accession>
<dbReference type="InterPro" id="IPR012337">
    <property type="entry name" value="RNaseH-like_sf"/>
</dbReference>
<evidence type="ECO:0000313" key="4">
    <source>
        <dbReference type="Proteomes" id="UP000076858"/>
    </source>
</evidence>